<dbReference type="Proteomes" id="UP000077242">
    <property type="component" value="Unassembled WGS sequence"/>
</dbReference>
<dbReference type="RefSeq" id="WP_063977352.1">
    <property type="nucleotide sequence ID" value="NZ_JAJSRG010000010.1"/>
</dbReference>
<evidence type="ECO:0000313" key="4">
    <source>
        <dbReference type="Proteomes" id="UP000077242"/>
    </source>
</evidence>
<dbReference type="PANTHER" id="PTHR30383">
    <property type="entry name" value="THIOESTERASE 1/PROTEASE 1/LYSOPHOSPHOLIPASE L1"/>
    <property type="match status" value="1"/>
</dbReference>
<dbReference type="GO" id="GO:0016788">
    <property type="term" value="F:hydrolase activity, acting on ester bonds"/>
    <property type="evidence" value="ECO:0007669"/>
    <property type="project" value="UniProtKB-ARBA"/>
</dbReference>
<dbReference type="EMBL" id="LSTU01000023">
    <property type="protein sequence ID" value="OAH52436.1"/>
    <property type="molecule type" value="Genomic_DNA"/>
</dbReference>
<feature type="compositionally biased region" description="Basic and acidic residues" evidence="1">
    <location>
        <begin position="76"/>
        <end position="86"/>
    </location>
</feature>
<sequence>MNRRKFLTFAAIAAAYPAYRGIASLVDSQLIQFNGGQLGRLKAALADPNRQMTGIAFVGDSITWGTGTGQSPNPDPRNRTLADPRDNFSSQSFVNNVKRYIGGAYMPGSSVRHSNWRTSPSGQSIVEFSNDSTGKTVRISNQGINGASTTSYMARNLVPSDQDNFALLPDDKFVFVQLGTNDRLIDKRNPKDPNELIANLERLVAQISESSDVILMCANPSTVESSGRYLFDMRTVRDAIKFVAKNTGVDFIDNFALFDGLDINSYMKDGSHPNKKGHATISSHIISAIEVA</sequence>
<dbReference type="SUPFAM" id="SSF52266">
    <property type="entry name" value="SGNH hydrolase"/>
    <property type="match status" value="1"/>
</dbReference>
<accession>A0AAP7FPH4</accession>
<dbReference type="Pfam" id="PF13472">
    <property type="entry name" value="Lipase_GDSL_2"/>
    <property type="match status" value="1"/>
</dbReference>
<protein>
    <recommendedName>
        <fullName evidence="2">SGNH hydrolase-type esterase domain-containing protein</fullName>
    </recommendedName>
</protein>
<feature type="domain" description="SGNH hydrolase-type esterase" evidence="2">
    <location>
        <begin position="135"/>
        <end position="279"/>
    </location>
</feature>
<evidence type="ECO:0000256" key="1">
    <source>
        <dbReference type="SAM" id="MobiDB-lite"/>
    </source>
</evidence>
<proteinExistence type="predicted"/>
<evidence type="ECO:0000259" key="2">
    <source>
        <dbReference type="Pfam" id="PF13472"/>
    </source>
</evidence>
<comment type="caution">
    <text evidence="3">The sequence shown here is derived from an EMBL/GenBank/DDBJ whole genome shotgun (WGS) entry which is preliminary data.</text>
</comment>
<dbReference type="InterPro" id="IPR051532">
    <property type="entry name" value="Ester_Hydrolysis_Enzymes"/>
</dbReference>
<gene>
    <name evidence="3" type="ORF">AYJ70_07710</name>
</gene>
<dbReference type="AlphaFoldDB" id="A0AAP7FPH4"/>
<dbReference type="PANTHER" id="PTHR30383:SF29">
    <property type="entry name" value="SGNH HYDROLASE-TYPE ESTERASE DOMAIN-CONTAINING PROTEIN"/>
    <property type="match status" value="1"/>
</dbReference>
<name>A0AAP7FPH4_9PSED</name>
<dbReference type="CDD" id="cd00229">
    <property type="entry name" value="SGNH_hydrolase"/>
    <property type="match status" value="1"/>
</dbReference>
<feature type="region of interest" description="Disordered" evidence="1">
    <location>
        <begin position="65"/>
        <end position="88"/>
    </location>
</feature>
<dbReference type="Gene3D" id="3.40.50.1110">
    <property type="entry name" value="SGNH hydrolase"/>
    <property type="match status" value="1"/>
</dbReference>
<dbReference type="InterPro" id="IPR036514">
    <property type="entry name" value="SGNH_hydro_sf"/>
</dbReference>
<evidence type="ECO:0000313" key="3">
    <source>
        <dbReference type="EMBL" id="OAH52436.1"/>
    </source>
</evidence>
<organism evidence="3 4">
    <name type="scientific">Pseudomonas monteilii</name>
    <dbReference type="NCBI Taxonomy" id="76759"/>
    <lineage>
        <taxon>Bacteria</taxon>
        <taxon>Pseudomonadati</taxon>
        <taxon>Pseudomonadota</taxon>
        <taxon>Gammaproteobacteria</taxon>
        <taxon>Pseudomonadales</taxon>
        <taxon>Pseudomonadaceae</taxon>
        <taxon>Pseudomonas</taxon>
    </lineage>
</organism>
<dbReference type="InterPro" id="IPR013830">
    <property type="entry name" value="SGNH_hydro"/>
</dbReference>
<reference evidence="4" key="1">
    <citation type="submission" date="2016-02" db="EMBL/GenBank/DDBJ databases">
        <title>Dietzia cinnamea strain CD11_5 genome sequencing and assembly.</title>
        <authorList>
            <person name="Kaur G."/>
            <person name="Nair G.R."/>
            <person name="Mayilraj S."/>
        </authorList>
    </citation>
    <scope>NUCLEOTIDE SEQUENCE [LARGE SCALE GENOMIC DNA]</scope>
    <source>
        <strain evidence="4">CD10_2</strain>
    </source>
</reference>